<dbReference type="STRING" id="405436.SAMN05444365_102211"/>
<dbReference type="InterPro" id="IPR017549">
    <property type="entry name" value="APMV_L690"/>
</dbReference>
<evidence type="ECO:0000256" key="1">
    <source>
        <dbReference type="SAM" id="SignalP"/>
    </source>
</evidence>
<evidence type="ECO:0000313" key="2">
    <source>
        <dbReference type="EMBL" id="SDY42065.1"/>
    </source>
</evidence>
<protein>
    <submittedName>
        <fullName evidence="2">TIGR03118 family protein</fullName>
    </submittedName>
</protein>
<reference evidence="3" key="1">
    <citation type="submission" date="2016-10" db="EMBL/GenBank/DDBJ databases">
        <authorList>
            <person name="Varghese N."/>
            <person name="Submissions S."/>
        </authorList>
    </citation>
    <scope>NUCLEOTIDE SEQUENCE [LARGE SCALE GENOMIC DNA]</scope>
    <source>
        <strain evidence="3">DSM 45245</strain>
    </source>
</reference>
<dbReference type="RefSeq" id="WP_139307182.1">
    <property type="nucleotide sequence ID" value="NZ_FNPH01000002.1"/>
</dbReference>
<gene>
    <name evidence="2" type="ORF">SAMN05444365_102211</name>
</gene>
<dbReference type="AlphaFoldDB" id="A0A1H3JRB9"/>
<keyword evidence="3" id="KW-1185">Reference proteome</keyword>
<organism evidence="2 3">
    <name type="scientific">Micromonospora pattaloongensis</name>
    <dbReference type="NCBI Taxonomy" id="405436"/>
    <lineage>
        <taxon>Bacteria</taxon>
        <taxon>Bacillati</taxon>
        <taxon>Actinomycetota</taxon>
        <taxon>Actinomycetes</taxon>
        <taxon>Micromonosporales</taxon>
        <taxon>Micromonosporaceae</taxon>
        <taxon>Micromonospora</taxon>
    </lineage>
</organism>
<dbReference type="Proteomes" id="UP000242415">
    <property type="component" value="Unassembled WGS sequence"/>
</dbReference>
<accession>A0A1H3JRB9</accession>
<feature type="signal peptide" evidence="1">
    <location>
        <begin position="1"/>
        <end position="28"/>
    </location>
</feature>
<name>A0A1H3JRB9_9ACTN</name>
<dbReference type="NCBIfam" id="TIGR03118">
    <property type="entry name" value="PEPCTERM_chp_1"/>
    <property type="match status" value="1"/>
</dbReference>
<dbReference type="SUPFAM" id="SSF63829">
    <property type="entry name" value="Calcium-dependent phosphotriesterase"/>
    <property type="match status" value="1"/>
</dbReference>
<feature type="chain" id="PRO_5017255018" evidence="1">
    <location>
        <begin position="29"/>
        <end position="365"/>
    </location>
</feature>
<dbReference type="EMBL" id="FNPH01000002">
    <property type="protein sequence ID" value="SDY42065.1"/>
    <property type="molecule type" value="Genomic_DNA"/>
</dbReference>
<proteinExistence type="predicted"/>
<dbReference type="OrthoDB" id="581621at2"/>
<sequence>MIRRLNFRTTLCTAVALALLGGAAPGYADDMVDSDDDRTPRFTQINQVSDQASRQPSVVDPIAVNSWGLALGPDTPLWVANNGRDTSTVYSGGVGGKPVRKEAISVAIPDGAPTGAVFNNTDDFEVPGAGENQPARFIFVGEAGKVFAWNPQARGSAVEVAHGDGAIYKGATLLKTDFGNFLLATDFHNARIDVFDEDFKRVSLPAGAFQDADVPQGFAPFNVLAVDEKVYVTYAKQDAAAKDDVPGAGLGFVDLFTDFGTKVKRIASEGTLNAPWGLAIAPEGFGEFTGDLLVGNFGDGRIGVFEGDEFEGQLRDEKDQEIIIDGLWALLPGTETTGGEGTLWFSAGPEDETHGLVGQLIPTKS</sequence>
<keyword evidence="1" id="KW-0732">Signal</keyword>
<evidence type="ECO:0000313" key="3">
    <source>
        <dbReference type="Proteomes" id="UP000242415"/>
    </source>
</evidence>